<evidence type="ECO:0000256" key="1">
    <source>
        <dbReference type="ARBA" id="ARBA00004401"/>
    </source>
</evidence>
<dbReference type="OrthoDB" id="9802919at2"/>
<dbReference type="AlphaFoldDB" id="A0A2L0D3R8"/>
<keyword evidence="3" id="KW-1133">Transmembrane helix</keyword>
<feature type="domain" description="Peptidase S26" evidence="4">
    <location>
        <begin position="10"/>
        <end position="173"/>
    </location>
</feature>
<dbReference type="PANTHER" id="PTHR43390">
    <property type="entry name" value="SIGNAL PEPTIDASE I"/>
    <property type="match status" value="1"/>
</dbReference>
<dbReference type="KEGG" id="splr:C0J00_04695"/>
<reference evidence="5 6" key="2">
    <citation type="submission" date="2018-02" db="EMBL/GenBank/DDBJ databases">
        <title>Whole genome sequencing analysis of Streptococcus pluranimalium isolated from cattle infected mastitis in China.</title>
        <authorList>
            <person name="Zhang J.-R."/>
            <person name="Hu G.-Z."/>
        </authorList>
    </citation>
    <scope>NUCLEOTIDE SEQUENCE [LARGE SCALE GENOMIC DNA]</scope>
    <source>
        <strain evidence="5 6">TH11417</strain>
    </source>
</reference>
<dbReference type="EMBL" id="CP025536">
    <property type="protein sequence ID" value="AUW96455.1"/>
    <property type="molecule type" value="Genomic_DNA"/>
</dbReference>
<dbReference type="NCBIfam" id="TIGR02227">
    <property type="entry name" value="sigpep_I_bact"/>
    <property type="match status" value="1"/>
</dbReference>
<comment type="similarity">
    <text evidence="2 3">Belongs to the peptidase S26 family.</text>
</comment>
<dbReference type="InterPro" id="IPR019533">
    <property type="entry name" value="Peptidase_S26"/>
</dbReference>
<gene>
    <name evidence="5" type="primary">lepB</name>
    <name evidence="5" type="ORF">C0J00_04695</name>
</gene>
<feature type="transmembrane region" description="Helical" evidence="3">
    <location>
        <begin position="6"/>
        <end position="28"/>
    </location>
</feature>
<evidence type="ECO:0000259" key="4">
    <source>
        <dbReference type="Pfam" id="PF10502"/>
    </source>
</evidence>
<name>A0A2L0D3R8_9STRE</name>
<dbReference type="GO" id="GO:0009003">
    <property type="term" value="F:signal peptidase activity"/>
    <property type="evidence" value="ECO:0007669"/>
    <property type="project" value="UniProtKB-EC"/>
</dbReference>
<dbReference type="InterPro" id="IPR000223">
    <property type="entry name" value="Pept_S26A_signal_pept_1"/>
</dbReference>
<evidence type="ECO:0000256" key="3">
    <source>
        <dbReference type="RuleBase" id="RU362042"/>
    </source>
</evidence>
<protein>
    <recommendedName>
        <fullName evidence="3">Signal peptidase I</fullName>
        <ecNumber evidence="3">3.4.21.89</ecNumber>
    </recommendedName>
</protein>
<organism evidence="5 6">
    <name type="scientific">Streptococcus pluranimalium</name>
    <dbReference type="NCBI Taxonomy" id="82348"/>
    <lineage>
        <taxon>Bacteria</taxon>
        <taxon>Bacillati</taxon>
        <taxon>Bacillota</taxon>
        <taxon>Bacilli</taxon>
        <taxon>Lactobacillales</taxon>
        <taxon>Streptococcaceae</taxon>
        <taxon>Streptococcus</taxon>
    </lineage>
</organism>
<keyword evidence="3" id="KW-0378">Hydrolase</keyword>
<dbReference type="GeneID" id="98393205"/>
<dbReference type="Pfam" id="PF10502">
    <property type="entry name" value="Peptidase_S26"/>
    <property type="match status" value="1"/>
</dbReference>
<dbReference type="RefSeq" id="WP_104967782.1">
    <property type="nucleotide sequence ID" value="NZ_CP025536.1"/>
</dbReference>
<comment type="catalytic activity">
    <reaction evidence="3">
        <text>Cleavage of hydrophobic, N-terminal signal or leader sequences from secreted and periplasmic proteins.</text>
        <dbReference type="EC" id="3.4.21.89"/>
    </reaction>
</comment>
<dbReference type="GO" id="GO:0006465">
    <property type="term" value="P:signal peptide processing"/>
    <property type="evidence" value="ECO:0007669"/>
    <property type="project" value="InterPro"/>
</dbReference>
<dbReference type="Proteomes" id="UP000238956">
    <property type="component" value="Chromosome"/>
</dbReference>
<dbReference type="GO" id="GO:0004252">
    <property type="term" value="F:serine-type endopeptidase activity"/>
    <property type="evidence" value="ECO:0007669"/>
    <property type="project" value="InterPro"/>
</dbReference>
<keyword evidence="3" id="KW-0645">Protease</keyword>
<evidence type="ECO:0000256" key="2">
    <source>
        <dbReference type="ARBA" id="ARBA00009370"/>
    </source>
</evidence>
<dbReference type="Gene3D" id="2.10.109.10">
    <property type="entry name" value="Umud Fragment, subunit A"/>
    <property type="match status" value="1"/>
</dbReference>
<accession>A0A2L0D3R8</accession>
<dbReference type="PANTHER" id="PTHR43390:SF1">
    <property type="entry name" value="CHLOROPLAST PROCESSING PEPTIDASE"/>
    <property type="match status" value="1"/>
</dbReference>
<sequence>MVKRDLIRNIILAIIFSLVLFFIGRFYISTVKVTQENENSFLKAGDVLIYTKQTKPKENDFIVYDVDGKTYISRFIAKGEDSVTSMDDVLYINGKIKSEPYIEKLKSAYLTENNHQMNFTTDFNLRVVNKAMKAKTDKDSYFVLNDNRQDLKDSRTFGVISHAQVRGVLTFKVFPFESFGFIESQ</sequence>
<keyword evidence="3" id="KW-0812">Transmembrane</keyword>
<dbReference type="InterPro" id="IPR036286">
    <property type="entry name" value="LexA/Signal_pep-like_sf"/>
</dbReference>
<dbReference type="SUPFAM" id="SSF51306">
    <property type="entry name" value="LexA/Signal peptidase"/>
    <property type="match status" value="1"/>
</dbReference>
<evidence type="ECO:0000313" key="5">
    <source>
        <dbReference type="EMBL" id="AUW96455.1"/>
    </source>
</evidence>
<dbReference type="EC" id="3.4.21.89" evidence="3"/>
<evidence type="ECO:0000313" key="6">
    <source>
        <dbReference type="Proteomes" id="UP000238956"/>
    </source>
</evidence>
<keyword evidence="3" id="KW-0472">Membrane</keyword>
<keyword evidence="6" id="KW-1185">Reference proteome</keyword>
<dbReference type="GO" id="GO:0005886">
    <property type="term" value="C:plasma membrane"/>
    <property type="evidence" value="ECO:0007669"/>
    <property type="project" value="UniProtKB-SubCell"/>
</dbReference>
<reference evidence="5 6" key="1">
    <citation type="submission" date="2017-12" db="EMBL/GenBank/DDBJ databases">
        <authorList>
            <person name="Hurst M.R.H."/>
        </authorList>
    </citation>
    <scope>NUCLEOTIDE SEQUENCE [LARGE SCALE GENOMIC DNA]</scope>
    <source>
        <strain evidence="5 6">TH11417</strain>
    </source>
</reference>
<proteinExistence type="inferred from homology"/>
<comment type="subcellular location">
    <subcellularLocation>
        <location evidence="1">Cell membrane</location>
        <topology evidence="1">Single-pass type II membrane protein</topology>
    </subcellularLocation>
    <subcellularLocation>
        <location evidence="3">Membrane</location>
        <topology evidence="3">Single-pass type II membrane protein</topology>
    </subcellularLocation>
</comment>